<proteinExistence type="predicted"/>
<dbReference type="GO" id="GO:0005829">
    <property type="term" value="C:cytosol"/>
    <property type="evidence" value="ECO:0007669"/>
    <property type="project" value="TreeGrafter"/>
</dbReference>
<evidence type="ECO:0000256" key="4">
    <source>
        <dbReference type="SAM" id="MobiDB-lite"/>
    </source>
</evidence>
<keyword evidence="5" id="KW-1133">Transmembrane helix</keyword>
<dbReference type="GO" id="GO:0008714">
    <property type="term" value="F:AMP nucleosidase activity"/>
    <property type="evidence" value="ECO:0007669"/>
    <property type="project" value="UniProtKB-EC"/>
</dbReference>
<gene>
    <name evidence="6" type="ORF">CJD38_02880</name>
</gene>
<evidence type="ECO:0000256" key="5">
    <source>
        <dbReference type="SAM" id="Phobius"/>
    </source>
</evidence>
<comment type="catalytic activity">
    <reaction evidence="1">
        <text>AMP + H2O = D-ribose 5-phosphate + adenine</text>
        <dbReference type="Rhea" id="RHEA:20129"/>
        <dbReference type="ChEBI" id="CHEBI:15377"/>
        <dbReference type="ChEBI" id="CHEBI:16708"/>
        <dbReference type="ChEBI" id="CHEBI:78346"/>
        <dbReference type="ChEBI" id="CHEBI:456215"/>
        <dbReference type="EC" id="3.2.2.4"/>
    </reaction>
</comment>
<dbReference type="Pfam" id="PF03641">
    <property type="entry name" value="Lysine_decarbox"/>
    <property type="match status" value="1"/>
</dbReference>
<comment type="caution">
    <text evidence="6">The sequence shown here is derived from an EMBL/GenBank/DDBJ whole genome shotgun (WGS) entry which is preliminary data.</text>
</comment>
<sequence length="272" mass="30293">MKKNSKTLKAYDNTEFLHSDGARMLRIQTEYMEPDQRLLRKGIKHTVIFFGSARIQPGDKPGYYAAAAGLAEKLAAWTTQEHAPTERYHICTGGGPGIMQAAHEGAARVDMKLNVGLNISLPFEQHINPSVLPDHAFEFHYFFMRKFWFVNLSAAAVIFPGGFGTFDELFELLTLTQTGKSAPMPIVLYGKAFWTKAVNFKALADAGLISREDLKLFKIVDSIDEAFKIVSKGLGSSHSERARSGQKDAWPTVKKEKALPKKSTASRVKKRV</sequence>
<dbReference type="EMBL" id="QANS01000001">
    <property type="protein sequence ID" value="PTU33065.1"/>
    <property type="molecule type" value="Genomic_DNA"/>
</dbReference>
<dbReference type="AlphaFoldDB" id="A0A2T5MKG7"/>
<evidence type="ECO:0000313" key="7">
    <source>
        <dbReference type="Proteomes" id="UP000244248"/>
    </source>
</evidence>
<dbReference type="PANTHER" id="PTHR43393:SF3">
    <property type="entry name" value="LYSINE DECARBOXYLASE-LIKE PROTEIN"/>
    <property type="match status" value="1"/>
</dbReference>
<evidence type="ECO:0000313" key="6">
    <source>
        <dbReference type="EMBL" id="PTU33065.1"/>
    </source>
</evidence>
<feature type="region of interest" description="Disordered" evidence="4">
    <location>
        <begin position="234"/>
        <end position="272"/>
    </location>
</feature>
<protein>
    <recommendedName>
        <fullName evidence="3">AMP nucleosidase</fullName>
        <ecNumber evidence="2">3.2.2.4</ecNumber>
    </recommendedName>
    <alternativeName>
        <fullName evidence="3">AMP nucleosidase</fullName>
    </alternativeName>
</protein>
<evidence type="ECO:0000256" key="3">
    <source>
        <dbReference type="ARBA" id="ARBA00031983"/>
    </source>
</evidence>
<keyword evidence="5" id="KW-0812">Transmembrane</keyword>
<dbReference type="Proteomes" id="UP000244248">
    <property type="component" value="Unassembled WGS sequence"/>
</dbReference>
<dbReference type="InterPro" id="IPR052341">
    <property type="entry name" value="LOG_family_nucleotidases"/>
</dbReference>
<feature type="transmembrane region" description="Helical" evidence="5">
    <location>
        <begin position="147"/>
        <end position="166"/>
    </location>
</feature>
<dbReference type="RefSeq" id="WP_107938772.1">
    <property type="nucleotide sequence ID" value="NZ_QANS01000001.1"/>
</dbReference>
<name>A0A2T5MKG7_9GAMM</name>
<keyword evidence="7" id="KW-1185">Reference proteome</keyword>
<organism evidence="6 7">
    <name type="scientific">Stenotrophobium rhamnosiphilum</name>
    <dbReference type="NCBI Taxonomy" id="2029166"/>
    <lineage>
        <taxon>Bacteria</taxon>
        <taxon>Pseudomonadati</taxon>
        <taxon>Pseudomonadota</taxon>
        <taxon>Gammaproteobacteria</taxon>
        <taxon>Nevskiales</taxon>
        <taxon>Nevskiaceae</taxon>
        <taxon>Stenotrophobium</taxon>
    </lineage>
</organism>
<accession>A0A2T5MKG7</accession>
<dbReference type="EC" id="3.2.2.4" evidence="2"/>
<dbReference type="OrthoDB" id="9801098at2"/>
<dbReference type="Gene3D" id="3.40.50.450">
    <property type="match status" value="1"/>
</dbReference>
<dbReference type="InterPro" id="IPR031100">
    <property type="entry name" value="LOG_fam"/>
</dbReference>
<dbReference type="PANTHER" id="PTHR43393">
    <property type="entry name" value="CYTOKININ RIBOSIDE 5'-MONOPHOSPHATE PHOSPHORIBOHYDROLASE"/>
    <property type="match status" value="1"/>
</dbReference>
<keyword evidence="5" id="KW-0472">Membrane</keyword>
<reference evidence="6 7" key="1">
    <citation type="submission" date="2018-04" db="EMBL/GenBank/DDBJ databases">
        <title>Novel species isolated from glacier.</title>
        <authorList>
            <person name="Liu Q."/>
            <person name="Xin Y.-H."/>
        </authorList>
    </citation>
    <scope>NUCLEOTIDE SEQUENCE [LARGE SCALE GENOMIC DNA]</scope>
    <source>
        <strain evidence="6 7">GT1R17</strain>
    </source>
</reference>
<dbReference type="SUPFAM" id="SSF102405">
    <property type="entry name" value="MCP/YpsA-like"/>
    <property type="match status" value="1"/>
</dbReference>
<evidence type="ECO:0000256" key="1">
    <source>
        <dbReference type="ARBA" id="ARBA00000274"/>
    </source>
</evidence>
<evidence type="ECO:0000256" key="2">
    <source>
        <dbReference type="ARBA" id="ARBA00011985"/>
    </source>
</evidence>